<feature type="coiled-coil region" evidence="1">
    <location>
        <begin position="405"/>
        <end position="439"/>
    </location>
</feature>
<organism evidence="3 4">
    <name type="scientific">Blepharisma stoltei</name>
    <dbReference type="NCBI Taxonomy" id="1481888"/>
    <lineage>
        <taxon>Eukaryota</taxon>
        <taxon>Sar</taxon>
        <taxon>Alveolata</taxon>
        <taxon>Ciliophora</taxon>
        <taxon>Postciliodesmatophora</taxon>
        <taxon>Heterotrichea</taxon>
        <taxon>Heterotrichida</taxon>
        <taxon>Blepharismidae</taxon>
        <taxon>Blepharisma</taxon>
    </lineage>
</organism>
<reference evidence="3" key="1">
    <citation type="submission" date="2021-09" db="EMBL/GenBank/DDBJ databases">
        <authorList>
            <consortium name="AG Swart"/>
            <person name="Singh M."/>
            <person name="Singh A."/>
            <person name="Seah K."/>
            <person name="Emmerich C."/>
        </authorList>
    </citation>
    <scope>NUCLEOTIDE SEQUENCE</scope>
    <source>
        <strain evidence="3">ATCC30299</strain>
    </source>
</reference>
<evidence type="ECO:0000313" key="3">
    <source>
        <dbReference type="EMBL" id="CAG9317562.1"/>
    </source>
</evidence>
<feature type="region of interest" description="Disordered" evidence="2">
    <location>
        <begin position="1"/>
        <end position="84"/>
    </location>
</feature>
<comment type="caution">
    <text evidence="3">The sequence shown here is derived from an EMBL/GenBank/DDBJ whole genome shotgun (WGS) entry which is preliminary data.</text>
</comment>
<proteinExistence type="predicted"/>
<keyword evidence="4" id="KW-1185">Reference proteome</keyword>
<evidence type="ECO:0000256" key="2">
    <source>
        <dbReference type="SAM" id="MobiDB-lite"/>
    </source>
</evidence>
<name>A0AAU9J0U1_9CILI</name>
<evidence type="ECO:0000256" key="1">
    <source>
        <dbReference type="SAM" id="Coils"/>
    </source>
</evidence>
<accession>A0AAU9J0U1</accession>
<dbReference type="EMBL" id="CAJZBQ010000018">
    <property type="protein sequence ID" value="CAG9317562.1"/>
    <property type="molecule type" value="Genomic_DNA"/>
</dbReference>
<dbReference type="Proteomes" id="UP001162131">
    <property type="component" value="Unassembled WGS sequence"/>
</dbReference>
<protein>
    <submittedName>
        <fullName evidence="3">Uncharacterized protein</fullName>
    </submittedName>
</protein>
<gene>
    <name evidence="3" type="ORF">BSTOLATCC_MIC18807</name>
</gene>
<sequence>MYSNDTLSKSWNSGRLEDSHTRPTGISLTPKRSSKRSVTAKQSKTPEPLSSRPRSGKVQTKYLNPNLYGNSLQDNENSQGSPTNVTKATTFLHILKTMQKFKLGPGQYYYDLSTLGGPSFHFSSEKRWPKIDHLISRPRLNFDDAKRRQEIYHDNKNVRKYSPNERMKAIKKKASLEAAKIVGIKEKKQMIYNTTKSERLLRLKDKERRYEWNRKKFELAKISETWIAIDVIVGFASIARIKMKLKYKLHLRSAKLLKKLYVICVCYGRLKRKLHKIRVKRALNVLRRMVIPMKKWLMIRRKKLAEKIVDISEWAITGDKIFSLMHAFIRIITFIQRKIRKILKRKHFSLAVKKLLWNKVEYKMYIEHCVKKYTLPQSELWKKINYEAIQGHSSIPDSIKDIVIKKVLKMRMQEYRKKLREYKEECKKISEEYEETHYKILGKVADGGPIYPLHPVPHYIISESEYRILINETLQKRLEWEPLVRKNTRRSLLRLNTIIKPQFN</sequence>
<feature type="compositionally biased region" description="Polar residues" evidence="2">
    <location>
        <begin position="1"/>
        <end position="13"/>
    </location>
</feature>
<feature type="compositionally biased region" description="Polar residues" evidence="2">
    <location>
        <begin position="57"/>
        <end position="84"/>
    </location>
</feature>
<evidence type="ECO:0000313" key="4">
    <source>
        <dbReference type="Proteomes" id="UP001162131"/>
    </source>
</evidence>
<keyword evidence="1" id="KW-0175">Coiled coil</keyword>
<feature type="compositionally biased region" description="Polar residues" evidence="2">
    <location>
        <begin position="22"/>
        <end position="45"/>
    </location>
</feature>
<dbReference type="AlphaFoldDB" id="A0AAU9J0U1"/>